<evidence type="ECO:0000313" key="2">
    <source>
        <dbReference type="Proteomes" id="UP001164746"/>
    </source>
</evidence>
<dbReference type="CDD" id="cd16018">
    <property type="entry name" value="Enpp"/>
    <property type="match status" value="1"/>
</dbReference>
<dbReference type="PANTHER" id="PTHR10151:SF126">
    <property type="entry name" value="ECTONUCLEOTIDE PYROPHOSPHATASE_PHOSPHODIESTERASE FAMILY MEMBER 7-LIKE"/>
    <property type="match status" value="1"/>
</dbReference>
<dbReference type="Pfam" id="PF01663">
    <property type="entry name" value="Phosphodiest"/>
    <property type="match status" value="1"/>
</dbReference>
<dbReference type="PANTHER" id="PTHR10151">
    <property type="entry name" value="ECTONUCLEOTIDE PYROPHOSPHATASE/PHOSPHODIESTERASE"/>
    <property type="match status" value="1"/>
</dbReference>
<gene>
    <name evidence="1" type="ORF">MAR_015897</name>
</gene>
<dbReference type="InterPro" id="IPR002591">
    <property type="entry name" value="Phosphodiest/P_Trfase"/>
</dbReference>
<dbReference type="Gene3D" id="3.40.720.10">
    <property type="entry name" value="Alkaline Phosphatase, subunit A"/>
    <property type="match status" value="1"/>
</dbReference>
<sequence length="414" mass="46874">MESIFTLYICACVAFWGPGLVTGSKVLLVSMDGFRWDYIERARTPNFTEFAKMGSRAEYLTGVFSSKTFPSHYTIATGLYEENHGIVGNYMYDPTTQRTFSPRNAKENEWWGGEPIWVTARRQSLKTAVYNWAGSEAEIMGYRPNFYTAYNKSIPFSERLDTVIEWLTNTSFAVELVLLHFQEPDSTGHDFGPYGAETLAKVEEMDGVLEDLVSRFDAANLWSSVNVIVTSDHGMANTSDQRMVDILDYVDHNAIKETPTLGAVVNLLVMPDMRDEVYRNLSKAPHMSVYMREDVPTRFHFSNNPRILDINASEYWYASDQGGHGYDNELMSMKPIFYARGPDIKVGYTSATFNLVDIYPLVCELLNVTAAPNNGSLDVAATILNRPVSEAVQERSNYVFWLLVLFVSSFCNMH</sequence>
<keyword evidence="2" id="KW-1185">Reference proteome</keyword>
<dbReference type="Gene3D" id="3.30.1360.180">
    <property type="match status" value="1"/>
</dbReference>
<dbReference type="Proteomes" id="UP001164746">
    <property type="component" value="Chromosome 12"/>
</dbReference>
<protein>
    <submittedName>
        <fullName evidence="1">ENPP4-like protein</fullName>
    </submittedName>
</protein>
<accession>A0ABY7FML7</accession>
<evidence type="ECO:0000313" key="1">
    <source>
        <dbReference type="EMBL" id="WAR21923.1"/>
    </source>
</evidence>
<name>A0ABY7FML7_MYAAR</name>
<dbReference type="SUPFAM" id="SSF53649">
    <property type="entry name" value="Alkaline phosphatase-like"/>
    <property type="match status" value="1"/>
</dbReference>
<dbReference type="EMBL" id="CP111023">
    <property type="protein sequence ID" value="WAR21923.1"/>
    <property type="molecule type" value="Genomic_DNA"/>
</dbReference>
<reference evidence="1" key="1">
    <citation type="submission" date="2022-11" db="EMBL/GenBank/DDBJ databases">
        <title>Centuries of genome instability and evolution in soft-shell clam transmissible cancer (bioRxiv).</title>
        <authorList>
            <person name="Hart S.F.M."/>
            <person name="Yonemitsu M.A."/>
            <person name="Giersch R.M."/>
            <person name="Beal B.F."/>
            <person name="Arriagada G."/>
            <person name="Davis B.W."/>
            <person name="Ostrander E.A."/>
            <person name="Goff S.P."/>
            <person name="Metzger M.J."/>
        </authorList>
    </citation>
    <scope>NUCLEOTIDE SEQUENCE</scope>
    <source>
        <strain evidence="1">MELC-2E11</strain>
        <tissue evidence="1">Siphon/mantle</tissue>
    </source>
</reference>
<dbReference type="InterPro" id="IPR017850">
    <property type="entry name" value="Alkaline_phosphatase_core_sf"/>
</dbReference>
<proteinExistence type="predicted"/>
<organism evidence="1 2">
    <name type="scientific">Mya arenaria</name>
    <name type="common">Soft-shell clam</name>
    <dbReference type="NCBI Taxonomy" id="6604"/>
    <lineage>
        <taxon>Eukaryota</taxon>
        <taxon>Metazoa</taxon>
        <taxon>Spiralia</taxon>
        <taxon>Lophotrochozoa</taxon>
        <taxon>Mollusca</taxon>
        <taxon>Bivalvia</taxon>
        <taxon>Autobranchia</taxon>
        <taxon>Heteroconchia</taxon>
        <taxon>Euheterodonta</taxon>
        <taxon>Imparidentia</taxon>
        <taxon>Neoheterodontei</taxon>
        <taxon>Myida</taxon>
        <taxon>Myoidea</taxon>
        <taxon>Myidae</taxon>
        <taxon>Mya</taxon>
    </lineage>
</organism>